<keyword evidence="2" id="KW-0677">Repeat</keyword>
<dbReference type="PANTHER" id="PTHR10827:SF98">
    <property type="entry name" value="45 KDA CALCIUM-BINDING PROTEIN"/>
    <property type="match status" value="1"/>
</dbReference>
<dbReference type="AlphaFoldDB" id="A0A245ZS29"/>
<feature type="region of interest" description="Disordered" evidence="3">
    <location>
        <begin position="67"/>
        <end position="139"/>
    </location>
</feature>
<evidence type="ECO:0000256" key="1">
    <source>
        <dbReference type="ARBA" id="ARBA00022723"/>
    </source>
</evidence>
<keyword evidence="4" id="KW-0732">Signal</keyword>
<feature type="domain" description="EF-hand" evidence="5">
    <location>
        <begin position="98"/>
        <end position="114"/>
    </location>
</feature>
<evidence type="ECO:0000256" key="4">
    <source>
        <dbReference type="SAM" id="SignalP"/>
    </source>
</evidence>
<evidence type="ECO:0000259" key="5">
    <source>
        <dbReference type="Pfam" id="PF13202"/>
    </source>
</evidence>
<dbReference type="InterPro" id="IPR011992">
    <property type="entry name" value="EF-hand-dom_pair"/>
</dbReference>
<keyword evidence="1" id="KW-0479">Metal-binding</keyword>
<evidence type="ECO:0000313" key="7">
    <source>
        <dbReference type="Proteomes" id="UP000197783"/>
    </source>
</evidence>
<dbReference type="EMBL" id="NBBJ01000001">
    <property type="protein sequence ID" value="OWK32545.1"/>
    <property type="molecule type" value="Genomic_DNA"/>
</dbReference>
<feature type="signal peptide" evidence="4">
    <location>
        <begin position="1"/>
        <end position="21"/>
    </location>
</feature>
<dbReference type="RefSeq" id="WP_169715634.1">
    <property type="nucleotide sequence ID" value="NZ_NBBJ01000001.1"/>
</dbReference>
<evidence type="ECO:0000313" key="6">
    <source>
        <dbReference type="EMBL" id="OWK32545.1"/>
    </source>
</evidence>
<protein>
    <submittedName>
        <fullName evidence="6">Transaldolase/EF-hand domain-containing protein</fullName>
    </submittedName>
</protein>
<sequence>MKRLIIAAALGATAIAGTASAQTSTQAGNAAPRGLAAADLNGDGIITRAEATAAADALFARMDKNRDGEISADERPGRRGARAGEMTQQQFRERFLQRFDRADANRDGRLDQSERQNMGAKRGDRRGGMAHRGGAGARGGMGMMMHADANRDGILTKAEALAAAGAMFDRVDANKDGRIDQAERDAARAQMKSKWAQGRNAPAAK</sequence>
<dbReference type="InterPro" id="IPR002048">
    <property type="entry name" value="EF_hand_dom"/>
</dbReference>
<feature type="compositionally biased region" description="Basic and acidic residues" evidence="3">
    <location>
        <begin position="91"/>
        <end position="114"/>
    </location>
</feature>
<keyword evidence="7" id="KW-1185">Reference proteome</keyword>
<dbReference type="Pfam" id="PF13202">
    <property type="entry name" value="EF-hand_5"/>
    <property type="match status" value="4"/>
</dbReference>
<organism evidence="6 7">
    <name type="scientific">Sphingomonas mucosissima</name>
    <dbReference type="NCBI Taxonomy" id="370959"/>
    <lineage>
        <taxon>Bacteria</taxon>
        <taxon>Pseudomonadati</taxon>
        <taxon>Pseudomonadota</taxon>
        <taxon>Alphaproteobacteria</taxon>
        <taxon>Sphingomonadales</taxon>
        <taxon>Sphingomonadaceae</taxon>
        <taxon>Sphingomonas</taxon>
    </lineage>
</organism>
<feature type="chain" id="PRO_5012692968" evidence="4">
    <location>
        <begin position="22"/>
        <end position="205"/>
    </location>
</feature>
<dbReference type="Proteomes" id="UP000197783">
    <property type="component" value="Unassembled WGS sequence"/>
</dbReference>
<evidence type="ECO:0000256" key="2">
    <source>
        <dbReference type="ARBA" id="ARBA00022737"/>
    </source>
</evidence>
<dbReference type="PANTHER" id="PTHR10827">
    <property type="entry name" value="RETICULOCALBIN"/>
    <property type="match status" value="1"/>
</dbReference>
<comment type="caution">
    <text evidence="6">The sequence shown here is derived from an EMBL/GenBank/DDBJ whole genome shotgun (WGS) entry which is preliminary data.</text>
</comment>
<feature type="compositionally biased region" description="Basic and acidic residues" evidence="3">
    <location>
        <begin position="67"/>
        <end position="77"/>
    </location>
</feature>
<dbReference type="GO" id="GO:0005509">
    <property type="term" value="F:calcium ion binding"/>
    <property type="evidence" value="ECO:0007669"/>
    <property type="project" value="InterPro"/>
</dbReference>
<proteinExistence type="predicted"/>
<feature type="domain" description="EF-hand" evidence="5">
    <location>
        <begin position="37"/>
        <end position="50"/>
    </location>
</feature>
<feature type="region of interest" description="Disordered" evidence="3">
    <location>
        <begin position="179"/>
        <end position="205"/>
    </location>
</feature>
<name>A0A245ZS29_9SPHN</name>
<dbReference type="Gene3D" id="1.10.238.10">
    <property type="entry name" value="EF-hand"/>
    <property type="match status" value="2"/>
</dbReference>
<gene>
    <name evidence="6" type="ORF">SPMU_08780</name>
</gene>
<feature type="domain" description="EF-hand" evidence="5">
    <location>
        <begin position="56"/>
        <end position="74"/>
    </location>
</feature>
<accession>A0A245ZS29</accession>
<evidence type="ECO:0000256" key="3">
    <source>
        <dbReference type="SAM" id="MobiDB-lite"/>
    </source>
</evidence>
<reference evidence="6 7" key="1">
    <citation type="submission" date="2017-03" db="EMBL/GenBank/DDBJ databases">
        <title>Genome sequence of Sphingomonas mucosissima DSM 17494.</title>
        <authorList>
            <person name="Poehlein A."/>
            <person name="Wuebbeler J.H."/>
            <person name="Steinbuechel A."/>
            <person name="Daniel R."/>
        </authorList>
    </citation>
    <scope>NUCLEOTIDE SEQUENCE [LARGE SCALE GENOMIC DNA]</scope>
    <source>
        <strain evidence="6 7">DSM 17494</strain>
    </source>
</reference>
<feature type="compositionally biased region" description="Gly residues" evidence="3">
    <location>
        <begin position="130"/>
        <end position="139"/>
    </location>
</feature>
<dbReference type="SUPFAM" id="SSF47473">
    <property type="entry name" value="EF-hand"/>
    <property type="match status" value="1"/>
</dbReference>
<feature type="domain" description="EF-hand" evidence="5">
    <location>
        <begin position="166"/>
        <end position="183"/>
    </location>
</feature>